<accession>A0A6J5PVH7</accession>
<name>A0A6J5PVH7_9CAUD</name>
<dbReference type="EMBL" id="LR796923">
    <property type="protein sequence ID" value="CAB4175192.1"/>
    <property type="molecule type" value="Genomic_DNA"/>
</dbReference>
<gene>
    <name evidence="1" type="ORF">UFOVP972_124</name>
</gene>
<reference evidence="1" key="1">
    <citation type="submission" date="2020-05" db="EMBL/GenBank/DDBJ databases">
        <authorList>
            <person name="Chiriac C."/>
            <person name="Salcher M."/>
            <person name="Ghai R."/>
            <person name="Kavagutti S V."/>
        </authorList>
    </citation>
    <scope>NUCLEOTIDE SEQUENCE</scope>
</reference>
<evidence type="ECO:0000313" key="1">
    <source>
        <dbReference type="EMBL" id="CAB4175192.1"/>
    </source>
</evidence>
<proteinExistence type="predicted"/>
<protein>
    <submittedName>
        <fullName evidence="1">Uncharacterized protein</fullName>
    </submittedName>
</protein>
<sequence length="89" mass="10244">MTQEQAQMVAQILERFDFEKVLKHMQSVGWKWFDEVPDMDDIKGTATRLLVEAQMDPQEVVSMGTGGFRVYKLPWGLELTFSIERGGSF</sequence>
<organism evidence="1">
    <name type="scientific">uncultured Caudovirales phage</name>
    <dbReference type="NCBI Taxonomy" id="2100421"/>
    <lineage>
        <taxon>Viruses</taxon>
        <taxon>Duplodnaviria</taxon>
        <taxon>Heunggongvirae</taxon>
        <taxon>Uroviricota</taxon>
        <taxon>Caudoviricetes</taxon>
        <taxon>Peduoviridae</taxon>
        <taxon>Maltschvirus</taxon>
        <taxon>Maltschvirus maltsch</taxon>
    </lineage>
</organism>